<evidence type="ECO:0008006" key="12">
    <source>
        <dbReference type="Google" id="ProtNLM"/>
    </source>
</evidence>
<evidence type="ECO:0000256" key="7">
    <source>
        <dbReference type="ARBA" id="ARBA00023136"/>
    </source>
</evidence>
<proteinExistence type="inferred from homology"/>
<keyword evidence="7 9" id="KW-0472">Membrane</keyword>
<keyword evidence="4 9" id="KW-0812">Transmembrane</keyword>
<evidence type="ECO:0000256" key="2">
    <source>
        <dbReference type="ARBA" id="ARBA00010694"/>
    </source>
</evidence>
<evidence type="ECO:0000256" key="4">
    <source>
        <dbReference type="ARBA" id="ARBA00022692"/>
    </source>
</evidence>
<keyword evidence="5" id="KW-0256">Endoplasmic reticulum</keyword>
<feature type="transmembrane region" description="Helical" evidence="9">
    <location>
        <begin position="86"/>
        <end position="113"/>
    </location>
</feature>
<evidence type="ECO:0000313" key="11">
    <source>
        <dbReference type="Proteomes" id="UP000218209"/>
    </source>
</evidence>
<dbReference type="OrthoDB" id="1601at2759"/>
<evidence type="ECO:0000256" key="9">
    <source>
        <dbReference type="SAM" id="Phobius"/>
    </source>
</evidence>
<dbReference type="GO" id="GO:0000139">
    <property type="term" value="C:Golgi membrane"/>
    <property type="evidence" value="ECO:0007669"/>
    <property type="project" value="TreeGrafter"/>
</dbReference>
<dbReference type="InterPro" id="IPR013657">
    <property type="entry name" value="SCL35B1-4/HUT1"/>
</dbReference>
<comment type="subcellular location">
    <subcellularLocation>
        <location evidence="1">Endoplasmic reticulum membrane</location>
        <topology evidence="1">Multi-pass membrane protein</topology>
    </subcellularLocation>
</comment>
<feature type="compositionally biased region" description="Basic residues" evidence="8">
    <location>
        <begin position="1"/>
        <end position="12"/>
    </location>
</feature>
<dbReference type="PANTHER" id="PTHR10778:SF10">
    <property type="entry name" value="SOLUTE CARRIER FAMILY 35 MEMBER B1"/>
    <property type="match status" value="1"/>
</dbReference>
<accession>A0A1X6NLH7</accession>
<protein>
    <recommendedName>
        <fullName evidence="12">Sugar phosphate transporter domain-containing protein</fullName>
    </recommendedName>
</protein>
<keyword evidence="6 9" id="KW-1133">Transmembrane helix</keyword>
<dbReference type="SUPFAM" id="SSF103481">
    <property type="entry name" value="Multidrug resistance efflux transporter EmrE"/>
    <property type="match status" value="1"/>
</dbReference>
<feature type="transmembrane region" description="Helical" evidence="9">
    <location>
        <begin position="47"/>
        <end position="66"/>
    </location>
</feature>
<feature type="transmembrane region" description="Helical" evidence="9">
    <location>
        <begin position="333"/>
        <end position="350"/>
    </location>
</feature>
<feature type="transmembrane region" description="Helical" evidence="9">
    <location>
        <begin position="243"/>
        <end position="261"/>
    </location>
</feature>
<feature type="transmembrane region" description="Helical" evidence="9">
    <location>
        <begin position="273"/>
        <end position="294"/>
    </location>
</feature>
<keyword evidence="11" id="KW-1185">Reference proteome</keyword>
<evidence type="ECO:0000256" key="1">
    <source>
        <dbReference type="ARBA" id="ARBA00004477"/>
    </source>
</evidence>
<dbReference type="Pfam" id="PF08449">
    <property type="entry name" value="UAA"/>
    <property type="match status" value="1"/>
</dbReference>
<organism evidence="10 11">
    <name type="scientific">Porphyra umbilicalis</name>
    <name type="common">Purple laver</name>
    <name type="synonym">Red alga</name>
    <dbReference type="NCBI Taxonomy" id="2786"/>
    <lineage>
        <taxon>Eukaryota</taxon>
        <taxon>Rhodophyta</taxon>
        <taxon>Bangiophyceae</taxon>
        <taxon>Bangiales</taxon>
        <taxon>Bangiaceae</taxon>
        <taxon>Porphyra</taxon>
    </lineage>
</organism>
<dbReference type="Proteomes" id="UP000218209">
    <property type="component" value="Unassembled WGS sequence"/>
</dbReference>
<dbReference type="GO" id="GO:0005789">
    <property type="term" value="C:endoplasmic reticulum membrane"/>
    <property type="evidence" value="ECO:0007669"/>
    <property type="project" value="UniProtKB-SubCell"/>
</dbReference>
<keyword evidence="3" id="KW-0813">Transport</keyword>
<reference evidence="10 11" key="1">
    <citation type="submission" date="2017-03" db="EMBL/GenBank/DDBJ databases">
        <title>WGS assembly of Porphyra umbilicalis.</title>
        <authorList>
            <person name="Brawley S.H."/>
            <person name="Blouin N.A."/>
            <person name="Ficko-Blean E."/>
            <person name="Wheeler G.L."/>
            <person name="Lohr M."/>
            <person name="Goodson H.V."/>
            <person name="Jenkins J.W."/>
            <person name="Blaby-Haas C.E."/>
            <person name="Helliwell K.E."/>
            <person name="Chan C."/>
            <person name="Marriage T."/>
            <person name="Bhattacharya D."/>
            <person name="Klein A.S."/>
            <person name="Badis Y."/>
            <person name="Brodie J."/>
            <person name="Cao Y."/>
            <person name="Collen J."/>
            <person name="Dittami S.M."/>
            <person name="Gachon C.M."/>
            <person name="Green B.R."/>
            <person name="Karpowicz S."/>
            <person name="Kim J.W."/>
            <person name="Kudahl U."/>
            <person name="Lin S."/>
            <person name="Michel G."/>
            <person name="Mittag M."/>
            <person name="Olson B.J."/>
            <person name="Pangilinan J."/>
            <person name="Peng Y."/>
            <person name="Qiu H."/>
            <person name="Shu S."/>
            <person name="Singer J.T."/>
            <person name="Smith A.G."/>
            <person name="Sprecher B.N."/>
            <person name="Wagner V."/>
            <person name="Wang W."/>
            <person name="Wang Z.-Y."/>
            <person name="Yan J."/>
            <person name="Yarish C."/>
            <person name="Zoeuner-Riek S."/>
            <person name="Zhuang Y."/>
            <person name="Zou Y."/>
            <person name="Lindquist E.A."/>
            <person name="Grimwood J."/>
            <person name="Barry K."/>
            <person name="Rokhsar D.S."/>
            <person name="Schmutz J."/>
            <person name="Stiller J.W."/>
            <person name="Grossman A.R."/>
            <person name="Prochnik S.E."/>
        </authorList>
    </citation>
    <scope>NUCLEOTIDE SEQUENCE [LARGE SCALE GENOMIC DNA]</scope>
    <source>
        <strain evidence="10">4086291</strain>
    </source>
</reference>
<dbReference type="InterPro" id="IPR037185">
    <property type="entry name" value="EmrE-like"/>
</dbReference>
<dbReference type="GO" id="GO:0005459">
    <property type="term" value="F:UDP-galactose transmembrane transporter activity"/>
    <property type="evidence" value="ECO:0007669"/>
    <property type="project" value="TreeGrafter"/>
</dbReference>
<name>A0A1X6NLH7_PORUM</name>
<comment type="similarity">
    <text evidence="2">Belongs to the nucleotide-sugar transporter family. SLC35B subfamily.</text>
</comment>
<evidence type="ECO:0000256" key="5">
    <source>
        <dbReference type="ARBA" id="ARBA00022824"/>
    </source>
</evidence>
<gene>
    <name evidence="10" type="ORF">BU14_1488s0002</name>
</gene>
<sequence>MGSSGAKRRNGRTRAAGAPPREAAAVAVADQCAAPSPKALPGAASDLALLMCVAGIYTCYLSYGVLQERIYKSSYAPAELDPLDGGRYHFTLFLIFAQTAVNALSAVLPLALFPQPKHTVPLWKYGKLALFYLAAMLFSFSALHHMSYPMQALGKSCKMVPVMLMGVLIRGRKYTPRDYACAALITIGVALFSYKGSAANAQSHTSALGVLLLLGSLTMDGLTGPSQDVVIVEHSPSTHQLMAWQNAAAAAWLLAPLLVTGEMKAALAFVSRYPAAAVDVATFAAVSAIGQHFIFYTIRNFSALACTTITTTRKFFTILASVVYYKHSLVPRQWAAVGLVFGAIVWEGVAKHQKKREAAAAVAVAAAAAGNRAVALADGKKSK</sequence>
<dbReference type="GO" id="GO:0005460">
    <property type="term" value="F:UDP-glucose transmembrane transporter activity"/>
    <property type="evidence" value="ECO:0007669"/>
    <property type="project" value="TreeGrafter"/>
</dbReference>
<feature type="transmembrane region" description="Helical" evidence="9">
    <location>
        <begin position="125"/>
        <end position="143"/>
    </location>
</feature>
<evidence type="ECO:0000256" key="6">
    <source>
        <dbReference type="ARBA" id="ARBA00022989"/>
    </source>
</evidence>
<dbReference type="EMBL" id="KV919539">
    <property type="protein sequence ID" value="OSX69464.1"/>
    <property type="molecule type" value="Genomic_DNA"/>
</dbReference>
<evidence type="ECO:0000256" key="8">
    <source>
        <dbReference type="SAM" id="MobiDB-lite"/>
    </source>
</evidence>
<feature type="region of interest" description="Disordered" evidence="8">
    <location>
        <begin position="1"/>
        <end position="21"/>
    </location>
</feature>
<dbReference type="PANTHER" id="PTHR10778">
    <property type="entry name" value="SOLUTE CARRIER FAMILY 35 MEMBER B"/>
    <property type="match status" value="1"/>
</dbReference>
<evidence type="ECO:0000313" key="10">
    <source>
        <dbReference type="EMBL" id="OSX69464.1"/>
    </source>
</evidence>
<dbReference type="AlphaFoldDB" id="A0A1X6NLH7"/>
<evidence type="ECO:0000256" key="3">
    <source>
        <dbReference type="ARBA" id="ARBA00022448"/>
    </source>
</evidence>